<dbReference type="FunFam" id="1.10.630.10:FF:000018">
    <property type="entry name" value="Cytochrome P450 monooxygenase"/>
    <property type="match status" value="1"/>
</dbReference>
<dbReference type="PROSITE" id="PS00086">
    <property type="entry name" value="CYTOCHROME_P450"/>
    <property type="match status" value="1"/>
</dbReference>
<dbReference type="GO" id="GO:0008395">
    <property type="term" value="F:steroid hydroxylase activity"/>
    <property type="evidence" value="ECO:0007669"/>
    <property type="project" value="TreeGrafter"/>
</dbReference>
<keyword evidence="4 8" id="KW-0479">Metal-binding</keyword>
<comment type="caution">
    <text evidence="9">The sequence shown here is derived from an EMBL/GenBank/DDBJ whole genome shotgun (WGS) entry which is preliminary data.</text>
</comment>
<comment type="similarity">
    <text evidence="2 8">Belongs to the cytochrome P450 family.</text>
</comment>
<comment type="cofactor">
    <cofactor evidence="1">
        <name>heme</name>
        <dbReference type="ChEBI" id="CHEBI:30413"/>
    </cofactor>
</comment>
<dbReference type="GO" id="GO:0006707">
    <property type="term" value="P:cholesterol catabolic process"/>
    <property type="evidence" value="ECO:0007669"/>
    <property type="project" value="TreeGrafter"/>
</dbReference>
<keyword evidence="3 8" id="KW-0349">Heme</keyword>
<keyword evidence="5 8" id="KW-0560">Oxidoreductase</keyword>
<dbReference type="InterPro" id="IPR002397">
    <property type="entry name" value="Cyt_P450_B"/>
</dbReference>
<evidence type="ECO:0000256" key="6">
    <source>
        <dbReference type="ARBA" id="ARBA00023004"/>
    </source>
</evidence>
<reference evidence="9 10" key="1">
    <citation type="submission" date="2016-06" db="EMBL/GenBank/DDBJ databases">
        <authorList>
            <person name="Kjaerup R.B."/>
            <person name="Dalgaard T.S."/>
            <person name="Juul-Madsen H.R."/>
        </authorList>
    </citation>
    <scope>NUCLEOTIDE SEQUENCE [LARGE SCALE GENOMIC DNA]</scope>
    <source>
        <strain evidence="9 10">E152</strain>
    </source>
</reference>
<dbReference type="PANTHER" id="PTHR46696">
    <property type="entry name" value="P450, PUTATIVE (EUROFUNG)-RELATED"/>
    <property type="match status" value="1"/>
</dbReference>
<dbReference type="OrthoDB" id="502624at2"/>
<organism evidence="9 10">
    <name type="scientific">Mycobacterium mantenii</name>
    <dbReference type="NCBI Taxonomy" id="560555"/>
    <lineage>
        <taxon>Bacteria</taxon>
        <taxon>Bacillati</taxon>
        <taxon>Actinomycetota</taxon>
        <taxon>Actinomycetes</taxon>
        <taxon>Mycobacteriales</taxon>
        <taxon>Mycobacteriaceae</taxon>
        <taxon>Mycobacterium</taxon>
        <taxon>Mycobacterium avium complex (MAC)</taxon>
    </lineage>
</organism>
<name>A0A1A2SZM4_MYCNT</name>
<dbReference type="Pfam" id="PF00067">
    <property type="entry name" value="p450"/>
    <property type="match status" value="1"/>
</dbReference>
<keyword evidence="6 8" id="KW-0408">Iron</keyword>
<evidence type="ECO:0000256" key="7">
    <source>
        <dbReference type="ARBA" id="ARBA00023033"/>
    </source>
</evidence>
<dbReference type="Gene3D" id="1.10.630.10">
    <property type="entry name" value="Cytochrome P450"/>
    <property type="match status" value="1"/>
</dbReference>
<evidence type="ECO:0000256" key="3">
    <source>
        <dbReference type="ARBA" id="ARBA00022617"/>
    </source>
</evidence>
<dbReference type="GO" id="GO:0005506">
    <property type="term" value="F:iron ion binding"/>
    <property type="evidence" value="ECO:0007669"/>
    <property type="project" value="InterPro"/>
</dbReference>
<keyword evidence="7 8" id="KW-0503">Monooxygenase</keyword>
<dbReference type="SUPFAM" id="SSF48264">
    <property type="entry name" value="Cytochrome P450"/>
    <property type="match status" value="1"/>
</dbReference>
<evidence type="ECO:0000313" key="10">
    <source>
        <dbReference type="Proteomes" id="UP000092389"/>
    </source>
</evidence>
<dbReference type="GO" id="GO:0036199">
    <property type="term" value="F:cholest-4-en-3-one 26-monooxygenase activity"/>
    <property type="evidence" value="ECO:0007669"/>
    <property type="project" value="TreeGrafter"/>
</dbReference>
<accession>A0A1A2SZM4</accession>
<evidence type="ECO:0000313" key="9">
    <source>
        <dbReference type="EMBL" id="OBH69222.1"/>
    </source>
</evidence>
<dbReference type="PRINTS" id="PR00385">
    <property type="entry name" value="P450"/>
</dbReference>
<sequence>MSISQTVQGAAEAIGPFSNAVRMNLAAAIRTRRRGYDAWTGAVNTDYDPQNPVTAAQPFDAYRALHRTGRVHYNPRRATWIVSRLDDVRAALRDTDQVTSTQGVTRLRMSAPLAVLTDGEEHARLRKQIQPGFSKGAMSAWQEIVDKLAVELVSDLLNNPGCDVVRHLAIPMPIRLIAQILGVPEDDVNDFRRWSENAVKVMELTPTRAALTEAARSISAMVALQRYFVKQFARGGLKGSGTVLGRLLEHNTDGSLTDRQLWLIAIHLLIAGNETTTNLLGGMFDTLAHHPDQYDLIRANPNLIPIAVEEQLRITTPIQNLYRYTRADYQIGDITIPAGSRVLLSFGAANRDPAAFDEPDEYRAHRNPRTHVAFGYGAHMCIGAPLARMEAQAVLRQLVTQVSRLSPNGSTIWSTHSSLRGPTHLPIHLTPA</sequence>
<evidence type="ECO:0000256" key="4">
    <source>
        <dbReference type="ARBA" id="ARBA00022723"/>
    </source>
</evidence>
<dbReference type="PANTHER" id="PTHR46696:SF4">
    <property type="entry name" value="BIOTIN BIOSYNTHESIS CYTOCHROME P450"/>
    <property type="match status" value="1"/>
</dbReference>
<dbReference type="GO" id="GO:0020037">
    <property type="term" value="F:heme binding"/>
    <property type="evidence" value="ECO:0007669"/>
    <property type="project" value="InterPro"/>
</dbReference>
<dbReference type="Proteomes" id="UP000092389">
    <property type="component" value="Unassembled WGS sequence"/>
</dbReference>
<evidence type="ECO:0000256" key="8">
    <source>
        <dbReference type="RuleBase" id="RU000461"/>
    </source>
</evidence>
<dbReference type="InterPro" id="IPR017972">
    <property type="entry name" value="Cyt_P450_CS"/>
</dbReference>
<protein>
    <submittedName>
        <fullName evidence="9">Cytochrome</fullName>
    </submittedName>
</protein>
<dbReference type="RefSeq" id="WP_067912748.1">
    <property type="nucleotide sequence ID" value="NZ_LZJP01000110.1"/>
</dbReference>
<dbReference type="AlphaFoldDB" id="A0A1A2SZM4"/>
<evidence type="ECO:0000256" key="2">
    <source>
        <dbReference type="ARBA" id="ARBA00010617"/>
    </source>
</evidence>
<evidence type="ECO:0000256" key="1">
    <source>
        <dbReference type="ARBA" id="ARBA00001971"/>
    </source>
</evidence>
<gene>
    <name evidence="9" type="ORF">A5683_05775</name>
</gene>
<proteinExistence type="inferred from homology"/>
<dbReference type="PRINTS" id="PR00359">
    <property type="entry name" value="BP450"/>
</dbReference>
<dbReference type="InterPro" id="IPR001128">
    <property type="entry name" value="Cyt_P450"/>
</dbReference>
<evidence type="ECO:0000256" key="5">
    <source>
        <dbReference type="ARBA" id="ARBA00023002"/>
    </source>
</evidence>
<dbReference type="InterPro" id="IPR036396">
    <property type="entry name" value="Cyt_P450_sf"/>
</dbReference>
<dbReference type="EMBL" id="LZJU01000163">
    <property type="protein sequence ID" value="OBH69222.1"/>
    <property type="molecule type" value="Genomic_DNA"/>
</dbReference>